<reference evidence="8 9" key="1">
    <citation type="journal article" date="2021" name="Elife">
        <title>Chloroplast acquisition without the gene transfer in kleptoplastic sea slugs, Plakobranchus ocellatus.</title>
        <authorList>
            <person name="Maeda T."/>
            <person name="Takahashi S."/>
            <person name="Yoshida T."/>
            <person name="Shimamura S."/>
            <person name="Takaki Y."/>
            <person name="Nagai Y."/>
            <person name="Toyoda A."/>
            <person name="Suzuki Y."/>
            <person name="Arimoto A."/>
            <person name="Ishii H."/>
            <person name="Satoh N."/>
            <person name="Nishiyama T."/>
            <person name="Hasebe M."/>
            <person name="Maruyama T."/>
            <person name="Minagawa J."/>
            <person name="Obokata J."/>
            <person name="Shigenobu S."/>
        </authorList>
    </citation>
    <scope>NUCLEOTIDE SEQUENCE [LARGE SCALE GENOMIC DNA]</scope>
</reference>
<comment type="subcellular location">
    <subcellularLocation>
        <location evidence="1">Membrane</location>
    </subcellularLocation>
</comment>
<evidence type="ECO:0000256" key="5">
    <source>
        <dbReference type="SAM" id="MobiDB-lite"/>
    </source>
</evidence>
<protein>
    <submittedName>
        <fullName evidence="8">Cholesterol 25-hydroxylase</fullName>
    </submittedName>
</protein>
<gene>
    <name evidence="8" type="ORF">ElyMa_002605400</name>
</gene>
<evidence type="ECO:0000313" key="8">
    <source>
        <dbReference type="EMBL" id="GFR91945.1"/>
    </source>
</evidence>
<dbReference type="GO" id="GO:0005506">
    <property type="term" value="F:iron ion binding"/>
    <property type="evidence" value="ECO:0007669"/>
    <property type="project" value="InterPro"/>
</dbReference>
<evidence type="ECO:0000256" key="2">
    <source>
        <dbReference type="ARBA" id="ARBA00022692"/>
    </source>
</evidence>
<proteinExistence type="predicted"/>
<dbReference type="InterPro" id="IPR006694">
    <property type="entry name" value="Fatty_acid_hydroxylase"/>
</dbReference>
<sequence length="362" mass="41439">MAPSTFEDWQIRTSCCRDDIIDATSTKQRGGNPLRPPQNSEPQLSNRKPAVSRNETAGSLAENYRKETQIARLVAFILVCASFYFRNSFQMCIDILWEHLRLQPYFCSAYFESVYVTVVYGLIIVLYPYAMHYISYLSRFKVKDDVTYVHQTVLGILKDAVVYLAPLFFADSIIQKKYSGVPVDEWAIRSKQWIQTTRALPVESPNFLTMCFHVFGSVIVFDALFFVVHFTLHKNAFLYRHVHALHHRHGAMHAHVTNQLTVVERGAIVVAANYSLKLFSAHPLTRLVFVVVFLWMLVDNHTGYDMPWSPHRLAPAGLMGGPAAHHAHHVNGAKHYQPFFTYLDTCLERWDARKSVGISKGK</sequence>
<feature type="transmembrane region" description="Helical" evidence="6">
    <location>
        <begin position="207"/>
        <end position="232"/>
    </location>
</feature>
<keyword evidence="3 6" id="KW-1133">Transmembrane helix</keyword>
<dbReference type="InterPro" id="IPR050307">
    <property type="entry name" value="Sterol_Desaturase_Related"/>
</dbReference>
<dbReference type="GO" id="GO:0016020">
    <property type="term" value="C:membrane"/>
    <property type="evidence" value="ECO:0007669"/>
    <property type="project" value="UniProtKB-SubCell"/>
</dbReference>
<keyword evidence="4 6" id="KW-0472">Membrane</keyword>
<feature type="compositionally biased region" description="Polar residues" evidence="5">
    <location>
        <begin position="37"/>
        <end position="46"/>
    </location>
</feature>
<keyword evidence="2 6" id="KW-0812">Transmembrane</keyword>
<feature type="domain" description="Fatty acid hydroxylase" evidence="7">
    <location>
        <begin position="217"/>
        <end position="346"/>
    </location>
</feature>
<dbReference type="GO" id="GO:0008610">
    <property type="term" value="P:lipid biosynthetic process"/>
    <property type="evidence" value="ECO:0007669"/>
    <property type="project" value="InterPro"/>
</dbReference>
<evidence type="ECO:0000256" key="4">
    <source>
        <dbReference type="ARBA" id="ARBA00023136"/>
    </source>
</evidence>
<evidence type="ECO:0000256" key="3">
    <source>
        <dbReference type="ARBA" id="ARBA00022989"/>
    </source>
</evidence>
<keyword evidence="9" id="KW-1185">Reference proteome</keyword>
<organism evidence="8 9">
    <name type="scientific">Elysia marginata</name>
    <dbReference type="NCBI Taxonomy" id="1093978"/>
    <lineage>
        <taxon>Eukaryota</taxon>
        <taxon>Metazoa</taxon>
        <taxon>Spiralia</taxon>
        <taxon>Lophotrochozoa</taxon>
        <taxon>Mollusca</taxon>
        <taxon>Gastropoda</taxon>
        <taxon>Heterobranchia</taxon>
        <taxon>Euthyneura</taxon>
        <taxon>Panpulmonata</taxon>
        <taxon>Sacoglossa</taxon>
        <taxon>Placobranchoidea</taxon>
        <taxon>Plakobranchidae</taxon>
        <taxon>Elysia</taxon>
    </lineage>
</organism>
<evidence type="ECO:0000256" key="1">
    <source>
        <dbReference type="ARBA" id="ARBA00004370"/>
    </source>
</evidence>
<evidence type="ECO:0000256" key="6">
    <source>
        <dbReference type="SAM" id="Phobius"/>
    </source>
</evidence>
<feature type="transmembrane region" description="Helical" evidence="6">
    <location>
        <begin position="109"/>
        <end position="130"/>
    </location>
</feature>
<name>A0AAV4H398_9GAST</name>
<feature type="transmembrane region" description="Helical" evidence="6">
    <location>
        <begin position="70"/>
        <end position="89"/>
    </location>
</feature>
<dbReference type="PANTHER" id="PTHR11863">
    <property type="entry name" value="STEROL DESATURASE"/>
    <property type="match status" value="1"/>
</dbReference>
<comment type="caution">
    <text evidence="8">The sequence shown here is derived from an EMBL/GenBank/DDBJ whole genome shotgun (WGS) entry which is preliminary data.</text>
</comment>
<dbReference type="Proteomes" id="UP000762676">
    <property type="component" value="Unassembled WGS sequence"/>
</dbReference>
<dbReference type="AlphaFoldDB" id="A0AAV4H398"/>
<dbReference type="EMBL" id="BMAT01005366">
    <property type="protein sequence ID" value="GFR91945.1"/>
    <property type="molecule type" value="Genomic_DNA"/>
</dbReference>
<dbReference type="Pfam" id="PF04116">
    <property type="entry name" value="FA_hydroxylase"/>
    <property type="match status" value="1"/>
</dbReference>
<feature type="region of interest" description="Disordered" evidence="5">
    <location>
        <begin position="24"/>
        <end position="56"/>
    </location>
</feature>
<accession>A0AAV4H398</accession>
<dbReference type="GO" id="GO:0016491">
    <property type="term" value="F:oxidoreductase activity"/>
    <property type="evidence" value="ECO:0007669"/>
    <property type="project" value="InterPro"/>
</dbReference>
<evidence type="ECO:0000313" key="9">
    <source>
        <dbReference type="Proteomes" id="UP000762676"/>
    </source>
</evidence>
<evidence type="ECO:0000259" key="7">
    <source>
        <dbReference type="Pfam" id="PF04116"/>
    </source>
</evidence>